<dbReference type="InterPro" id="IPR017853">
    <property type="entry name" value="GH"/>
</dbReference>
<sequence>MRRIICIALLFLLCFWAAFVTGLEYMKYKDPKQPINVRIKDLMKRMTLAEKIGQMTQIERTNASADVVKNYFIGSVLSSSGSVPATNASVEAWVNMVNEFQRGALSTGLGIPMIYGIDAVHGHNNVYKATVFPHNVGLSVTRDPQLVKKIGAAMALEVRGTGIVFTPCRCYESYSEDPAIVKATTEKYPVYREIFFPALEKVSPS</sequence>
<name>A0A059AAZ2_EUCGR</name>
<accession>A0A059AAZ2</accession>
<dbReference type="AlphaFoldDB" id="A0A059AAZ2"/>
<reference evidence="4" key="1">
    <citation type="submission" date="2013-07" db="EMBL/GenBank/DDBJ databases">
        <title>The genome of Eucalyptus grandis.</title>
        <authorList>
            <person name="Schmutz J."/>
            <person name="Hayes R."/>
            <person name="Myburg A."/>
            <person name="Tuskan G."/>
            <person name="Grattapaglia D."/>
            <person name="Rokhsar D.S."/>
        </authorList>
    </citation>
    <scope>NUCLEOTIDE SEQUENCE</scope>
    <source>
        <tissue evidence="4">Leaf extractions</tissue>
    </source>
</reference>
<feature type="chain" id="PRO_5001567178" description="Glycoside hydrolase family 3 N-terminal domain-containing protein" evidence="2">
    <location>
        <begin position="23"/>
        <end position="205"/>
    </location>
</feature>
<dbReference type="Gramene" id="KCW50978">
    <property type="protein sequence ID" value="KCW50978"/>
    <property type="gene ID" value="EUGRSUZ_J00607"/>
</dbReference>
<evidence type="ECO:0000259" key="3">
    <source>
        <dbReference type="Pfam" id="PF00933"/>
    </source>
</evidence>
<evidence type="ECO:0000256" key="1">
    <source>
        <dbReference type="ARBA" id="ARBA00022801"/>
    </source>
</evidence>
<dbReference type="InterPro" id="IPR036962">
    <property type="entry name" value="Glyco_hydro_3_N_sf"/>
</dbReference>
<dbReference type="PRINTS" id="PR00133">
    <property type="entry name" value="GLHYDRLASE3"/>
</dbReference>
<dbReference type="PANTHER" id="PTHR30620">
    <property type="entry name" value="PERIPLASMIC BETA-GLUCOSIDASE-RELATED"/>
    <property type="match status" value="1"/>
</dbReference>
<protein>
    <recommendedName>
        <fullName evidence="3">Glycoside hydrolase family 3 N-terminal domain-containing protein</fullName>
    </recommendedName>
</protein>
<dbReference type="InParanoid" id="A0A059AAZ2"/>
<dbReference type="InterPro" id="IPR001764">
    <property type="entry name" value="Glyco_hydro_3_N"/>
</dbReference>
<organism evidence="4">
    <name type="scientific">Eucalyptus grandis</name>
    <name type="common">Flooded gum</name>
    <dbReference type="NCBI Taxonomy" id="71139"/>
    <lineage>
        <taxon>Eukaryota</taxon>
        <taxon>Viridiplantae</taxon>
        <taxon>Streptophyta</taxon>
        <taxon>Embryophyta</taxon>
        <taxon>Tracheophyta</taxon>
        <taxon>Spermatophyta</taxon>
        <taxon>Magnoliopsida</taxon>
        <taxon>eudicotyledons</taxon>
        <taxon>Gunneridae</taxon>
        <taxon>Pentapetalae</taxon>
        <taxon>rosids</taxon>
        <taxon>malvids</taxon>
        <taxon>Myrtales</taxon>
        <taxon>Myrtaceae</taxon>
        <taxon>Myrtoideae</taxon>
        <taxon>Eucalypteae</taxon>
        <taxon>Eucalyptus</taxon>
    </lineage>
</organism>
<dbReference type="InterPro" id="IPR051915">
    <property type="entry name" value="Cellulose_Degrad_GH3"/>
</dbReference>
<dbReference type="GO" id="GO:0004553">
    <property type="term" value="F:hydrolase activity, hydrolyzing O-glycosyl compounds"/>
    <property type="evidence" value="ECO:0007669"/>
    <property type="project" value="InterPro"/>
</dbReference>
<keyword evidence="1" id="KW-0378">Hydrolase</keyword>
<dbReference type="EMBL" id="KK198762">
    <property type="protein sequence ID" value="KCW50978.1"/>
    <property type="molecule type" value="Genomic_DNA"/>
</dbReference>
<dbReference type="PANTHER" id="PTHR30620:SF91">
    <property type="entry name" value="BETA-GLUCOSIDASE"/>
    <property type="match status" value="1"/>
</dbReference>
<feature type="domain" description="Glycoside hydrolase family 3 N-terminal" evidence="3">
    <location>
        <begin position="47"/>
        <end position="187"/>
    </location>
</feature>
<keyword evidence="2" id="KW-0732">Signal</keyword>
<dbReference type="OMA" id="DWVEMIN"/>
<dbReference type="GO" id="GO:0005975">
    <property type="term" value="P:carbohydrate metabolic process"/>
    <property type="evidence" value="ECO:0007669"/>
    <property type="project" value="InterPro"/>
</dbReference>
<proteinExistence type="predicted"/>
<feature type="signal peptide" evidence="2">
    <location>
        <begin position="1"/>
        <end position="22"/>
    </location>
</feature>
<evidence type="ECO:0000256" key="2">
    <source>
        <dbReference type="SAM" id="SignalP"/>
    </source>
</evidence>
<dbReference type="STRING" id="71139.A0A059AAZ2"/>
<dbReference type="SUPFAM" id="SSF51445">
    <property type="entry name" value="(Trans)glycosidases"/>
    <property type="match status" value="1"/>
</dbReference>
<dbReference type="Gene3D" id="3.20.20.300">
    <property type="entry name" value="Glycoside hydrolase, family 3, N-terminal domain"/>
    <property type="match status" value="1"/>
</dbReference>
<evidence type="ECO:0000313" key="4">
    <source>
        <dbReference type="EMBL" id="KCW50978.1"/>
    </source>
</evidence>
<gene>
    <name evidence="4" type="ORF">EUGRSUZ_J00607</name>
</gene>
<dbReference type="Pfam" id="PF00933">
    <property type="entry name" value="Glyco_hydro_3"/>
    <property type="match status" value="1"/>
</dbReference>